<dbReference type="GO" id="GO:0030151">
    <property type="term" value="F:molybdenum ion binding"/>
    <property type="evidence" value="ECO:0007669"/>
    <property type="project" value="InterPro"/>
</dbReference>
<reference evidence="7 8" key="1">
    <citation type="journal article" date="2012" name="ISME J.">
        <title>Nitrification expanded: discovery, physiology and genomics of a nitrite-oxidizing bacterium from the phylum Chloroflexi.</title>
        <authorList>
            <person name="Sorokin D.Y."/>
            <person name="Lucker S."/>
            <person name="Vejmelkova D."/>
            <person name="Kostrikina N.A."/>
            <person name="Kleerebezem R."/>
            <person name="Rijpstra W.I."/>
            <person name="Damste J.S."/>
            <person name="Le Paslier D."/>
            <person name="Muyzer G."/>
            <person name="Wagner M."/>
            <person name="van Loosdrecht M.C."/>
            <person name="Daims H."/>
        </authorList>
    </citation>
    <scope>NUCLEOTIDE SEQUENCE [LARGE SCALE GENOMIC DNA]</scope>
    <source>
        <strain evidence="8">none</strain>
    </source>
</reference>
<proteinExistence type="predicted"/>
<dbReference type="GO" id="GO:0020037">
    <property type="term" value="F:heme binding"/>
    <property type="evidence" value="ECO:0007669"/>
    <property type="project" value="TreeGrafter"/>
</dbReference>
<accession>I4ECS8</accession>
<dbReference type="InterPro" id="IPR006311">
    <property type="entry name" value="TAT_signal"/>
</dbReference>
<sequence>MTADEERRDPRLSRRRLLALASATTGAFVLRQTGLAQTPAPETSASPGVPADPTKVQGAPISHVGQRSPFVHLERTFADNPTKTASWSFTPLQDLNGIITPSDLHFERHHGGVPSIDPADHRLLIHGLVDRPMEYTVEQIKRFPSVSRIMFLECSGNSLDGWGTPKPDATAQSIHGLASTSEWTGVPVSTLLKEVGVKPEAKWALAEGADAAVMNRSIPIEKLMSDALIAYGQNGEDIRPEQGFPLRLVLPGWEGNANIKWLRRLKFGTGPWMTREETSKYTDVLPDGSIRQFTFPMEAKSLITWPSGGQVIPGLGQWEISGLAWSGRGRIQKVEVSTDNGQTWQDAHLQDPVLPISFTRFRFLWAWNGDEAVLMSRATDETGYVQPTKEQLVAVRGTQSVYHFNGIQPWRVGKDGRVTNAST</sequence>
<protein>
    <submittedName>
        <fullName evidence="7">Oxidoreductase, molybdopterin binding</fullName>
    </submittedName>
</protein>
<gene>
    <name evidence="7" type="ORF">NITHO_1190011</name>
</gene>
<keyword evidence="3" id="KW-0479">Metal-binding</keyword>
<keyword evidence="8" id="KW-1185">Reference proteome</keyword>
<dbReference type="PROSITE" id="PS51318">
    <property type="entry name" value="TAT"/>
    <property type="match status" value="1"/>
</dbReference>
<dbReference type="Pfam" id="PF00174">
    <property type="entry name" value="Oxidored_molyb"/>
    <property type="match status" value="1"/>
</dbReference>
<dbReference type="SUPFAM" id="SSF81296">
    <property type="entry name" value="E set domains"/>
    <property type="match status" value="1"/>
</dbReference>
<dbReference type="AlphaFoldDB" id="I4ECS8"/>
<dbReference type="InterPro" id="IPR005066">
    <property type="entry name" value="MoCF_OxRdtse_dimer"/>
</dbReference>
<keyword evidence="4" id="KW-0560">Oxidoreductase</keyword>
<dbReference type="PANTHER" id="PTHR19372:SF7">
    <property type="entry name" value="SULFITE OXIDASE, MITOCHONDRIAL"/>
    <property type="match status" value="1"/>
</dbReference>
<evidence type="ECO:0000259" key="6">
    <source>
        <dbReference type="Pfam" id="PF03404"/>
    </source>
</evidence>
<dbReference type="RefSeq" id="WP_008474643.1">
    <property type="nucleotide sequence ID" value="NZ_CAGS01000023.1"/>
</dbReference>
<dbReference type="NCBIfam" id="TIGR04555">
    <property type="entry name" value="sulfite_DH_soxC"/>
    <property type="match status" value="1"/>
</dbReference>
<keyword evidence="2" id="KW-0500">Molybdenum</keyword>
<dbReference type="Proteomes" id="UP000004221">
    <property type="component" value="Unassembled WGS sequence"/>
</dbReference>
<dbReference type="FunFam" id="3.90.420.10:FF:000006">
    <property type="entry name" value="Sulfur dehydrogenase subunit SoxC"/>
    <property type="match status" value="1"/>
</dbReference>
<dbReference type="GO" id="GO:0006790">
    <property type="term" value="P:sulfur compound metabolic process"/>
    <property type="evidence" value="ECO:0007669"/>
    <property type="project" value="TreeGrafter"/>
</dbReference>
<dbReference type="Gene3D" id="2.60.40.650">
    <property type="match status" value="1"/>
</dbReference>
<dbReference type="FunFam" id="2.60.40.650:FF:000004">
    <property type="entry name" value="Sulfite oxidase, putative"/>
    <property type="match status" value="1"/>
</dbReference>
<dbReference type="OrthoDB" id="9778777at2"/>
<dbReference type="SUPFAM" id="SSF56524">
    <property type="entry name" value="Oxidoreductase molybdopterin-binding domain"/>
    <property type="match status" value="1"/>
</dbReference>
<evidence type="ECO:0000313" key="8">
    <source>
        <dbReference type="Proteomes" id="UP000004221"/>
    </source>
</evidence>
<dbReference type="GO" id="GO:0008482">
    <property type="term" value="F:sulfite oxidase activity"/>
    <property type="evidence" value="ECO:0007669"/>
    <property type="project" value="TreeGrafter"/>
</dbReference>
<evidence type="ECO:0000256" key="2">
    <source>
        <dbReference type="ARBA" id="ARBA00022505"/>
    </source>
</evidence>
<dbReference type="Pfam" id="PF03404">
    <property type="entry name" value="Mo-co_dimer"/>
    <property type="match status" value="1"/>
</dbReference>
<dbReference type="InterPro" id="IPR030835">
    <property type="entry name" value="Sulfite_DH_SoxC"/>
</dbReference>
<dbReference type="PRINTS" id="PR00407">
    <property type="entry name" value="EUMOPTERIN"/>
</dbReference>
<evidence type="ECO:0000313" key="7">
    <source>
        <dbReference type="EMBL" id="CCF82490.1"/>
    </source>
</evidence>
<dbReference type="InterPro" id="IPR014756">
    <property type="entry name" value="Ig_E-set"/>
</dbReference>
<evidence type="ECO:0000256" key="1">
    <source>
        <dbReference type="ARBA" id="ARBA00001924"/>
    </source>
</evidence>
<evidence type="ECO:0000259" key="5">
    <source>
        <dbReference type="Pfam" id="PF00174"/>
    </source>
</evidence>
<dbReference type="InterPro" id="IPR008335">
    <property type="entry name" value="Mopterin_OxRdtase_euk"/>
</dbReference>
<name>I4ECS8_9BACT</name>
<organism evidence="7 8">
    <name type="scientific">Nitrolancea hollandica Lb</name>
    <dbReference type="NCBI Taxonomy" id="1129897"/>
    <lineage>
        <taxon>Bacteria</taxon>
        <taxon>Pseudomonadati</taxon>
        <taxon>Thermomicrobiota</taxon>
        <taxon>Thermomicrobia</taxon>
        <taxon>Sphaerobacterales</taxon>
        <taxon>Sphaerobacterineae</taxon>
        <taxon>Sphaerobacteraceae</taxon>
        <taxon>Nitrolancea</taxon>
    </lineage>
</organism>
<dbReference type="InterPro" id="IPR036374">
    <property type="entry name" value="OxRdtase_Mopterin-bd_sf"/>
</dbReference>
<feature type="domain" description="Moybdenum cofactor oxidoreductase dimerisation" evidence="6">
    <location>
        <begin position="294"/>
        <end position="404"/>
    </location>
</feature>
<comment type="caution">
    <text evidence="7">The sequence shown here is derived from an EMBL/GenBank/DDBJ whole genome shotgun (WGS) entry which is preliminary data.</text>
</comment>
<dbReference type="InterPro" id="IPR000572">
    <property type="entry name" value="OxRdtase_Mopterin-bd_dom"/>
</dbReference>
<dbReference type="EMBL" id="CAGS01000023">
    <property type="protein sequence ID" value="CCF82490.1"/>
    <property type="molecule type" value="Genomic_DNA"/>
</dbReference>
<dbReference type="Gene3D" id="3.90.420.10">
    <property type="entry name" value="Oxidoreductase, molybdopterin-binding domain"/>
    <property type="match status" value="1"/>
</dbReference>
<feature type="domain" description="Oxidoreductase molybdopterin-binding" evidence="5">
    <location>
        <begin position="110"/>
        <end position="269"/>
    </location>
</feature>
<dbReference type="GO" id="GO:0043546">
    <property type="term" value="F:molybdopterin cofactor binding"/>
    <property type="evidence" value="ECO:0007669"/>
    <property type="project" value="TreeGrafter"/>
</dbReference>
<evidence type="ECO:0000256" key="3">
    <source>
        <dbReference type="ARBA" id="ARBA00022723"/>
    </source>
</evidence>
<dbReference type="PANTHER" id="PTHR19372">
    <property type="entry name" value="SULFITE REDUCTASE"/>
    <property type="match status" value="1"/>
</dbReference>
<evidence type="ECO:0000256" key="4">
    <source>
        <dbReference type="ARBA" id="ARBA00023002"/>
    </source>
</evidence>
<comment type="cofactor">
    <cofactor evidence="1">
        <name>Mo-molybdopterin</name>
        <dbReference type="ChEBI" id="CHEBI:71302"/>
    </cofactor>
</comment>